<proteinExistence type="predicted"/>
<evidence type="ECO:0000313" key="3">
    <source>
        <dbReference type="EMBL" id="AFZ06114.1"/>
    </source>
</evidence>
<dbReference type="Pfam" id="PF08852">
    <property type="entry name" value="DUF1822"/>
    <property type="match status" value="1"/>
</dbReference>
<dbReference type="OrthoDB" id="526290at2"/>
<dbReference type="EMBL" id="CP003614">
    <property type="protein sequence ID" value="AFZ06114.1"/>
    <property type="molecule type" value="Genomic_DNA"/>
</dbReference>
<dbReference type="eggNOG" id="COG1413">
    <property type="taxonomic scope" value="Bacteria"/>
</dbReference>
<keyword evidence="4" id="KW-1185">Reference proteome</keyword>
<dbReference type="InterPro" id="IPR014951">
    <property type="entry name" value="DUF1822"/>
</dbReference>
<dbReference type="AlphaFoldDB" id="K9VF28"/>
<keyword evidence="1" id="KW-0042">Antenna complex</keyword>
<dbReference type="KEGG" id="oni:Osc7112_1599"/>
<accession>K9VF28</accession>
<evidence type="ECO:0000256" key="2">
    <source>
        <dbReference type="ARBA" id="ARBA00022738"/>
    </source>
</evidence>
<gene>
    <name evidence="3" type="ORF">Osc7112_1599</name>
</gene>
<protein>
    <recommendedName>
        <fullName evidence="5">DUF1822 family protein</fullName>
    </recommendedName>
</protein>
<dbReference type="HOGENOM" id="CLU_043658_0_0_3"/>
<dbReference type="GO" id="GO:0030089">
    <property type="term" value="C:phycobilisome"/>
    <property type="evidence" value="ECO:0007669"/>
    <property type="project" value="UniProtKB-KW"/>
</dbReference>
<dbReference type="RefSeq" id="WP_015175432.1">
    <property type="nucleotide sequence ID" value="NC_019729.1"/>
</dbReference>
<dbReference type="InterPro" id="IPR011989">
    <property type="entry name" value="ARM-like"/>
</dbReference>
<dbReference type="Proteomes" id="UP000010478">
    <property type="component" value="Chromosome"/>
</dbReference>
<keyword evidence="2" id="KW-0605">Phycobilisome</keyword>
<dbReference type="SUPFAM" id="SSF48371">
    <property type="entry name" value="ARM repeat"/>
    <property type="match status" value="1"/>
</dbReference>
<dbReference type="Gene3D" id="1.25.10.10">
    <property type="entry name" value="Leucine-rich Repeat Variant"/>
    <property type="match status" value="1"/>
</dbReference>
<dbReference type="PATRIC" id="fig|179408.3.peg.1937"/>
<organism evidence="3 4">
    <name type="scientific">Phormidium nigroviride PCC 7112</name>
    <dbReference type="NCBI Taxonomy" id="179408"/>
    <lineage>
        <taxon>Bacteria</taxon>
        <taxon>Bacillati</taxon>
        <taxon>Cyanobacteriota</taxon>
        <taxon>Cyanophyceae</taxon>
        <taxon>Oscillatoriophycideae</taxon>
        <taxon>Oscillatoriales</taxon>
        <taxon>Oscillatoriaceae</taxon>
        <taxon>Phormidium</taxon>
    </lineage>
</organism>
<name>K9VF28_9CYAN</name>
<dbReference type="STRING" id="179408.Osc7112_1599"/>
<evidence type="ECO:0008006" key="5">
    <source>
        <dbReference type="Google" id="ProtNLM"/>
    </source>
</evidence>
<reference evidence="3 4" key="1">
    <citation type="submission" date="2012-05" db="EMBL/GenBank/DDBJ databases">
        <title>Finished chromosome of genome of Oscillatoria sp. PCC 7112.</title>
        <authorList>
            <consortium name="US DOE Joint Genome Institute"/>
            <person name="Gugger M."/>
            <person name="Coursin T."/>
            <person name="Rippka R."/>
            <person name="Tandeau De Marsac N."/>
            <person name="Huntemann M."/>
            <person name="Wei C.-L."/>
            <person name="Han J."/>
            <person name="Detter J.C."/>
            <person name="Han C."/>
            <person name="Tapia R."/>
            <person name="Davenport K."/>
            <person name="Daligault H."/>
            <person name="Erkkila T."/>
            <person name="Gu W."/>
            <person name="Munk A.C.C."/>
            <person name="Teshima H."/>
            <person name="Xu Y."/>
            <person name="Chain P."/>
            <person name="Chen A."/>
            <person name="Krypides N."/>
            <person name="Mavromatis K."/>
            <person name="Markowitz V."/>
            <person name="Szeto E."/>
            <person name="Ivanova N."/>
            <person name="Mikhailova N."/>
            <person name="Ovchinnikova G."/>
            <person name="Pagani I."/>
            <person name="Pati A."/>
            <person name="Goodwin L."/>
            <person name="Peters L."/>
            <person name="Pitluck S."/>
            <person name="Woyke T."/>
            <person name="Kerfeld C."/>
        </authorList>
    </citation>
    <scope>NUCLEOTIDE SEQUENCE [LARGE SCALE GENOMIC DNA]</scope>
    <source>
        <strain evidence="3 4">PCC 7112</strain>
    </source>
</reference>
<dbReference type="InterPro" id="IPR016024">
    <property type="entry name" value="ARM-type_fold"/>
</dbReference>
<evidence type="ECO:0000313" key="4">
    <source>
        <dbReference type="Proteomes" id="UP000010478"/>
    </source>
</evidence>
<sequence length="485" mass="54570">MFEFTKIQPFESQISDRLRLTIDEVDLETAWQQNQHHSNPISRYNGYLNGACLNALFNWLSEWLEPENPQPLVWHGQDLASIWEVVNGTAIQIGDSRLVFIPSDESDVEEICVPQEWIDIPSWAGDYYVAVQVNLDGDDDDRCWLEVCGFATHQQLKHQGRYSAGDRTYSLAIDELTASLTVMQITLGLNLQAEVAPVLNLSEMEAAKLLQLLSDSSLYSPRLKVSFEQWAAFLANDKYRQLLYHNRVANFVPVVASSTPAVLLQRMKNYLQDGWKTGEQMFTEMLGNVDQSLVNGRVGALSYRDGNFKSHNTIPTLIEISQNKRNPQNQLQAIKLLGGLEPGNQEAIATLTHLLETTENDALRREASVSLGKIDPSNESAGVGIGKTINLGMRLDSDRLRLVLTLTPEETDKIKVHLLLHPERSPILPPNLQLTILDEDDEVFFEEQTDAADNLIEYEFTAAIDDYFLVKIAVNGVSLKEPFTV</sequence>
<evidence type="ECO:0000256" key="1">
    <source>
        <dbReference type="ARBA" id="ARBA00022549"/>
    </source>
</evidence>